<evidence type="ECO:0000313" key="1">
    <source>
        <dbReference type="EMBL" id="ALA57028.1"/>
    </source>
</evidence>
<accession>A0A0K2G7U5</accession>
<sequence length="165" mass="17165">MAQLVKPLTKETLIVDRLPAFLLCLVVLSLVSGTAAPGHARDTRVVVWNGIELQAVRDTGMGPPMTARALAMMHTAMFDAWAVYDPVAVGTILGEQPAKAGGRAHRPEQGTGGLVCRLSGAAGSLPLAIGGLPSPDGRARLRSVRYLAGPCDAAGDRQPRRPGPA</sequence>
<dbReference type="AlphaFoldDB" id="A0A0K2G7U5"/>
<dbReference type="Gene3D" id="1.20.144.10">
    <property type="entry name" value="Phosphatidic acid phosphatase type 2/haloperoxidase"/>
    <property type="match status" value="1"/>
</dbReference>
<proteinExistence type="predicted"/>
<dbReference type="KEGG" id="nmv:NITMOv2_0592"/>
<dbReference type="InterPro" id="IPR036938">
    <property type="entry name" value="PAP2/HPO_sf"/>
</dbReference>
<name>A0A0K2G7U5_NITMO</name>
<dbReference type="SUPFAM" id="SSF48317">
    <property type="entry name" value="Acid phosphatase/Vanadium-dependent haloperoxidase"/>
    <property type="match status" value="1"/>
</dbReference>
<dbReference type="Proteomes" id="UP000069205">
    <property type="component" value="Chromosome"/>
</dbReference>
<keyword evidence="2" id="KW-1185">Reference proteome</keyword>
<dbReference type="EMBL" id="CP011801">
    <property type="protein sequence ID" value="ALA57028.1"/>
    <property type="molecule type" value="Genomic_DNA"/>
</dbReference>
<protein>
    <submittedName>
        <fullName evidence="1">Uncharacterized protein</fullName>
    </submittedName>
</protein>
<dbReference type="STRING" id="42253.NITMOv2_0592"/>
<reference evidence="1 2" key="1">
    <citation type="journal article" date="2015" name="Proc. Natl. Acad. Sci. U.S.A.">
        <title>Expanded metabolic versatility of ubiquitous nitrite-oxidizing bacteria from the genus Nitrospira.</title>
        <authorList>
            <person name="Koch H."/>
            <person name="Lucker S."/>
            <person name="Albertsen M."/>
            <person name="Kitzinger K."/>
            <person name="Herbold C."/>
            <person name="Spieck E."/>
            <person name="Nielsen P.H."/>
            <person name="Wagner M."/>
            <person name="Daims H."/>
        </authorList>
    </citation>
    <scope>NUCLEOTIDE SEQUENCE [LARGE SCALE GENOMIC DNA]</scope>
    <source>
        <strain evidence="1 2">NSP M-1</strain>
    </source>
</reference>
<organism evidence="1 2">
    <name type="scientific">Nitrospira moscoviensis</name>
    <dbReference type="NCBI Taxonomy" id="42253"/>
    <lineage>
        <taxon>Bacteria</taxon>
        <taxon>Pseudomonadati</taxon>
        <taxon>Nitrospirota</taxon>
        <taxon>Nitrospiria</taxon>
        <taxon>Nitrospirales</taxon>
        <taxon>Nitrospiraceae</taxon>
        <taxon>Nitrospira</taxon>
    </lineage>
</organism>
<gene>
    <name evidence="1" type="ORF">NITMOv2_0592</name>
</gene>
<evidence type="ECO:0000313" key="2">
    <source>
        <dbReference type="Proteomes" id="UP000069205"/>
    </source>
</evidence>